<dbReference type="Proteomes" id="UP001139319">
    <property type="component" value="Unassembled WGS sequence"/>
</dbReference>
<accession>A0A9X2HYG5</accession>
<dbReference type="AlphaFoldDB" id="A0A9X2HYG5"/>
<proteinExistence type="predicted"/>
<reference evidence="3" key="1">
    <citation type="submission" date="2022-05" db="EMBL/GenBank/DDBJ databases">
        <authorList>
            <person name="Sun H.-N."/>
        </authorList>
    </citation>
    <scope>NUCLEOTIDE SEQUENCE</scope>
    <source>
        <strain evidence="3">HB14</strain>
    </source>
</reference>
<dbReference type="RefSeq" id="WP_253967659.1">
    <property type="nucleotide sequence ID" value="NZ_JAMFTH010000001.1"/>
</dbReference>
<organism evidence="3 4">
    <name type="scientific">Gilvimarinus xylanilyticus</name>
    <dbReference type="NCBI Taxonomy" id="2944139"/>
    <lineage>
        <taxon>Bacteria</taxon>
        <taxon>Pseudomonadati</taxon>
        <taxon>Pseudomonadota</taxon>
        <taxon>Gammaproteobacteria</taxon>
        <taxon>Cellvibrionales</taxon>
        <taxon>Cellvibrionaceae</taxon>
        <taxon>Gilvimarinus</taxon>
    </lineage>
</organism>
<dbReference type="InterPro" id="IPR025711">
    <property type="entry name" value="PepSY"/>
</dbReference>
<protein>
    <submittedName>
        <fullName evidence="3">PepSY domain-containing protein</fullName>
    </submittedName>
</protein>
<dbReference type="EMBL" id="JAMFTH010000001">
    <property type="protein sequence ID" value="MCP8899409.1"/>
    <property type="molecule type" value="Genomic_DNA"/>
</dbReference>
<dbReference type="Pfam" id="PF03413">
    <property type="entry name" value="PepSY"/>
    <property type="match status" value="1"/>
</dbReference>
<dbReference type="Gene3D" id="3.10.450.40">
    <property type="match status" value="1"/>
</dbReference>
<evidence type="ECO:0000256" key="1">
    <source>
        <dbReference type="SAM" id="SignalP"/>
    </source>
</evidence>
<evidence type="ECO:0000313" key="3">
    <source>
        <dbReference type="EMBL" id="MCP8899409.1"/>
    </source>
</evidence>
<sequence>MKRLLCLTACLFSLYAQAAPLSLPPSSVPASVQPCAISAAQAGKIARKTFGGKVIDIKAVQHKGRAVFRVKLLQKNGRIHSVLIDANSGQPLK</sequence>
<feature type="chain" id="PRO_5040933444" evidence="1">
    <location>
        <begin position="19"/>
        <end position="93"/>
    </location>
</feature>
<name>A0A9X2HYG5_9GAMM</name>
<evidence type="ECO:0000259" key="2">
    <source>
        <dbReference type="Pfam" id="PF03413"/>
    </source>
</evidence>
<feature type="domain" description="PepSY" evidence="2">
    <location>
        <begin position="36"/>
        <end position="93"/>
    </location>
</feature>
<keyword evidence="1" id="KW-0732">Signal</keyword>
<keyword evidence="4" id="KW-1185">Reference proteome</keyword>
<evidence type="ECO:0000313" key="4">
    <source>
        <dbReference type="Proteomes" id="UP001139319"/>
    </source>
</evidence>
<feature type="signal peptide" evidence="1">
    <location>
        <begin position="1"/>
        <end position="18"/>
    </location>
</feature>
<gene>
    <name evidence="3" type="ORF">M6D89_08885</name>
</gene>
<comment type="caution">
    <text evidence="3">The sequence shown here is derived from an EMBL/GenBank/DDBJ whole genome shotgun (WGS) entry which is preliminary data.</text>
</comment>
<reference evidence="3" key="2">
    <citation type="submission" date="2023-01" db="EMBL/GenBank/DDBJ databases">
        <title>Gilvimarinus xylanilyticus HB14 isolated from Caulerpa lentillifera aquaculture base in Hainan, China.</title>
        <authorList>
            <person name="Zhang Y.-J."/>
        </authorList>
    </citation>
    <scope>NUCLEOTIDE SEQUENCE</scope>
    <source>
        <strain evidence="3">HB14</strain>
    </source>
</reference>